<keyword evidence="1" id="KW-0229">DNA integration</keyword>
<accession>A0A160FVH5</accession>
<dbReference type="RefSeq" id="WP_063500547.1">
    <property type="nucleotide sequence ID" value="NZ_CP014579.1"/>
</dbReference>
<evidence type="ECO:0000313" key="3">
    <source>
        <dbReference type="EMBL" id="ANB77359.1"/>
    </source>
</evidence>
<dbReference type="EMBL" id="CP014579">
    <property type="protein sequence ID" value="ANB77359.1"/>
    <property type="molecule type" value="Genomic_DNA"/>
</dbReference>
<keyword evidence="4" id="KW-1185">Reference proteome</keyword>
<dbReference type="AlphaFoldDB" id="A0A160FVH5"/>
<sequence>MNRGTVAGLARRILLPQFTLTEVSHAGDPDAYEVSATSESYFVRPTMVPVGGIRRDGKPRWVKHRFNLFPIVLDRHGVPWAEAEVYLLARMQGTLNPLATTFMGIGDDLASYRRFLDEEKIDWLEFPSLKQMRPTYRFSGHLTFCVKSEELSASTARRRMGTVVSFYRWLITEEVFEPAFPAWKERDVYINISDARGFRRLKKVSKTDVSISAPKQRDSFDGYIDDGGKLRPLPLEEQEWLVDALVSIGNIEMVLIHIFALVTGARIQTVLTIRVRHVLMQEGSDASGEIRMPVGAGTGIDTKNDKQMVLHVPRWFYSMLSTYAMSERATRRRSKAKGGDAEDQYLFLSERGAPFYRSKEEAIQFDDENDLRHMKAGQAVRQFIRDRVLPFIREKYNVAHYHYRFHDTRATAGMNWTDAQMKLVTEGEITLQDARKFVAVRMGHDSTATTDGYLQYRRNLKMVREVKVQQESHLKTLTEKAMAGLL</sequence>
<dbReference type="InterPro" id="IPR011010">
    <property type="entry name" value="DNA_brk_join_enz"/>
</dbReference>
<name>A0A160FVH5_9BURK</name>
<gene>
    <name evidence="3" type="ORF">AYM40_35375</name>
</gene>
<dbReference type="SUPFAM" id="SSF56349">
    <property type="entry name" value="DNA breaking-rejoining enzymes"/>
    <property type="match status" value="1"/>
</dbReference>
<evidence type="ECO:0008006" key="5">
    <source>
        <dbReference type="Google" id="ProtNLM"/>
    </source>
</evidence>
<dbReference type="STRING" id="1804984.AYM40_35375"/>
<evidence type="ECO:0000256" key="1">
    <source>
        <dbReference type="ARBA" id="ARBA00022908"/>
    </source>
</evidence>
<dbReference type="InterPro" id="IPR013762">
    <property type="entry name" value="Integrase-like_cat_sf"/>
</dbReference>
<dbReference type="Gene3D" id="1.10.443.10">
    <property type="entry name" value="Intergrase catalytic core"/>
    <property type="match status" value="1"/>
</dbReference>
<proteinExistence type="predicted"/>
<dbReference type="KEGG" id="buz:AYM40_35375"/>
<evidence type="ECO:0000256" key="2">
    <source>
        <dbReference type="ARBA" id="ARBA00023172"/>
    </source>
</evidence>
<dbReference type="Proteomes" id="UP000076852">
    <property type="component" value="Chromosome 2"/>
</dbReference>
<dbReference type="OrthoDB" id="8823540at2"/>
<organism evidence="3 4">
    <name type="scientific">Paraburkholderia phytofirmans OLGA172</name>
    <dbReference type="NCBI Taxonomy" id="1417228"/>
    <lineage>
        <taxon>Bacteria</taxon>
        <taxon>Pseudomonadati</taxon>
        <taxon>Pseudomonadota</taxon>
        <taxon>Betaproteobacteria</taxon>
        <taxon>Burkholderiales</taxon>
        <taxon>Burkholderiaceae</taxon>
        <taxon>Paraburkholderia</taxon>
    </lineage>
</organism>
<protein>
    <recommendedName>
        <fullName evidence="5">Integrase</fullName>
    </recommendedName>
</protein>
<reference evidence="3 4" key="1">
    <citation type="journal article" date="2016" name="Gene">
        <title>PacBio SMRT assembly of a complex multi-replicon genome reveals chlorocatechol degradative operon in a region of genome plasticity.</title>
        <authorList>
            <person name="Ricker N."/>
            <person name="Shen S.Y."/>
            <person name="Goordial J."/>
            <person name="Jin S."/>
            <person name="Fulthorpe R.R."/>
        </authorList>
    </citation>
    <scope>NUCLEOTIDE SEQUENCE [LARGE SCALE GENOMIC DNA]</scope>
    <source>
        <strain evidence="3 4">OLGA172</strain>
    </source>
</reference>
<dbReference type="PANTHER" id="PTHR30349">
    <property type="entry name" value="PHAGE INTEGRASE-RELATED"/>
    <property type="match status" value="1"/>
</dbReference>
<evidence type="ECO:0000313" key="4">
    <source>
        <dbReference type="Proteomes" id="UP000076852"/>
    </source>
</evidence>
<dbReference type="GO" id="GO:0006310">
    <property type="term" value="P:DNA recombination"/>
    <property type="evidence" value="ECO:0007669"/>
    <property type="project" value="UniProtKB-KW"/>
</dbReference>
<dbReference type="GO" id="GO:0015074">
    <property type="term" value="P:DNA integration"/>
    <property type="evidence" value="ECO:0007669"/>
    <property type="project" value="UniProtKB-KW"/>
</dbReference>
<keyword evidence="2" id="KW-0233">DNA recombination</keyword>
<dbReference type="InterPro" id="IPR050090">
    <property type="entry name" value="Tyrosine_recombinase_XerCD"/>
</dbReference>
<dbReference type="PANTHER" id="PTHR30349:SF64">
    <property type="entry name" value="PROPHAGE INTEGRASE INTD-RELATED"/>
    <property type="match status" value="1"/>
</dbReference>
<dbReference type="GO" id="GO:0003677">
    <property type="term" value="F:DNA binding"/>
    <property type="evidence" value="ECO:0007669"/>
    <property type="project" value="InterPro"/>
</dbReference>